<reference evidence="1 2" key="1">
    <citation type="submission" date="2020-08" db="EMBL/GenBank/DDBJ databases">
        <title>Genomic Encyclopedia of Type Strains, Phase IV (KMG-IV): sequencing the most valuable type-strain genomes for metagenomic binning, comparative biology and taxonomic classification.</title>
        <authorList>
            <person name="Goeker M."/>
        </authorList>
    </citation>
    <scope>NUCLEOTIDE SEQUENCE [LARGE SCALE GENOMIC DNA]</scope>
    <source>
        <strain evidence="1 2">DSM 28570</strain>
    </source>
</reference>
<comment type="caution">
    <text evidence="1">The sequence shown here is derived from an EMBL/GenBank/DDBJ whole genome shotgun (WGS) entry which is preliminary data.</text>
</comment>
<gene>
    <name evidence="1" type="ORF">HNQ81_000881</name>
</gene>
<accession>A0A840UWV2</accession>
<dbReference type="EMBL" id="JACHEO010000003">
    <property type="protein sequence ID" value="MBB5347168.1"/>
    <property type="molecule type" value="Genomic_DNA"/>
</dbReference>
<dbReference type="RefSeq" id="WP_183348694.1">
    <property type="nucleotide sequence ID" value="NZ_JACHEO010000003.1"/>
</dbReference>
<organism evidence="1 2">
    <name type="scientific">Desulfoprunum benzoelyticum</name>
    <dbReference type="NCBI Taxonomy" id="1506996"/>
    <lineage>
        <taxon>Bacteria</taxon>
        <taxon>Pseudomonadati</taxon>
        <taxon>Thermodesulfobacteriota</taxon>
        <taxon>Desulfobulbia</taxon>
        <taxon>Desulfobulbales</taxon>
        <taxon>Desulfobulbaceae</taxon>
        <taxon>Desulfoprunum</taxon>
    </lineage>
</organism>
<evidence type="ECO:0000313" key="1">
    <source>
        <dbReference type="EMBL" id="MBB5347168.1"/>
    </source>
</evidence>
<keyword evidence="2" id="KW-1185">Reference proteome</keyword>
<name>A0A840UWV2_9BACT</name>
<evidence type="ECO:0000313" key="2">
    <source>
        <dbReference type="Proteomes" id="UP000539642"/>
    </source>
</evidence>
<protein>
    <submittedName>
        <fullName evidence="1">Uncharacterized protein</fullName>
    </submittedName>
</protein>
<dbReference type="Proteomes" id="UP000539642">
    <property type="component" value="Unassembled WGS sequence"/>
</dbReference>
<dbReference type="AlphaFoldDB" id="A0A840UWV2"/>
<sequence>MGNAELSFARQNALSTRDWDTYQLILRRCLGQGRPAPNCSGVPRKTAVITAAVAGRPPAVAR</sequence>
<proteinExistence type="predicted"/>